<accession>A0A7T6Z9G0</accession>
<dbReference type="InterPro" id="IPR032466">
    <property type="entry name" value="Metal_Hydrolase"/>
</dbReference>
<dbReference type="EC" id="3.5.2.2" evidence="7"/>
<dbReference type="FunFam" id="3.20.20.140:FF:000076">
    <property type="entry name" value="Dihydropyrimidinase like 2"/>
    <property type="match status" value="1"/>
</dbReference>
<evidence type="ECO:0000256" key="2">
    <source>
        <dbReference type="ARBA" id="ARBA00008829"/>
    </source>
</evidence>
<dbReference type="SUPFAM" id="SSF51338">
    <property type="entry name" value="Composite domain of metallo-dependent hydrolases"/>
    <property type="match status" value="2"/>
</dbReference>
<keyword evidence="4 7" id="KW-0378">Hydrolase</keyword>
<reference evidence="7 8" key="1">
    <citation type="submission" date="2020-06" db="EMBL/GenBank/DDBJ databases">
        <title>Genomic analysis of Salicibibacter sp. NKC21-4.</title>
        <authorList>
            <person name="Oh Y.J."/>
        </authorList>
    </citation>
    <scope>NUCLEOTIDE SEQUENCE [LARGE SCALE GENOMIC DNA]</scope>
    <source>
        <strain evidence="7 8">NKC21-4</strain>
    </source>
</reference>
<dbReference type="GO" id="GO:0046872">
    <property type="term" value="F:metal ion binding"/>
    <property type="evidence" value="ECO:0007669"/>
    <property type="project" value="UniProtKB-KW"/>
</dbReference>
<evidence type="ECO:0000256" key="5">
    <source>
        <dbReference type="PIRSR" id="PIRSR611778-50"/>
    </source>
</evidence>
<dbReference type="Gene3D" id="3.20.20.140">
    <property type="entry name" value="Metal-dependent hydrolases"/>
    <property type="match status" value="1"/>
</dbReference>
<sequence>MKTIIKNGTIVTSSDTYKADVIIEEGAITGIVKNATASSEDKVIDVNEQYVFPGGIDVHAHLANSGTVDDFESGTKAAAIGGLTSIINFTMPNEDQSILDNLREWKSKAKPSYIDYGFHSIINQCNDSVLDQIPSLANEEGVTSIKLFMAYRGENMVSDLEMYRLMKKAGENGMIVNVHAENGDVVDELRMEAIAQGNTDPIYHAYTRPATQEAEATNRAIRIGEVANTPVYIVHVSCSDSLEQIIEAKKRGITVYGETCPHYLVLDETYLEQTDFEGAKYVCSPPLRKKEDQDSLWKGIATGNISTIGSDHSSLLFDDGKKGKEDFTLIPNGLPSIEDIFHITYHFGVHEGRISLQKFVDVVSTGPAKIFGMYPNKGTIAVGADADIVIFDPKQSRVISQKTQYQSTDYNIYEGMEVKGAIIRVLSRGEEIVRDNTFLGEPGRGKFIYRRKFSESSMNYSESD</sequence>
<dbReference type="InterPro" id="IPR011059">
    <property type="entry name" value="Metal-dep_hydrolase_composite"/>
</dbReference>
<dbReference type="GO" id="GO:0005829">
    <property type="term" value="C:cytosol"/>
    <property type="evidence" value="ECO:0007669"/>
    <property type="project" value="TreeGrafter"/>
</dbReference>
<dbReference type="CDD" id="cd01314">
    <property type="entry name" value="D-HYD"/>
    <property type="match status" value="1"/>
</dbReference>
<dbReference type="PANTHER" id="PTHR11647:SF1">
    <property type="entry name" value="COLLAPSIN RESPONSE MEDIATOR PROTEIN"/>
    <property type="match status" value="1"/>
</dbReference>
<comment type="similarity">
    <text evidence="2">Belongs to the metallo-dependent hydrolases superfamily. Hydantoinase/dihydropyrimidinase family.</text>
</comment>
<evidence type="ECO:0000259" key="6">
    <source>
        <dbReference type="Pfam" id="PF01979"/>
    </source>
</evidence>
<comment type="cofactor">
    <cofactor evidence="1">
        <name>Zn(2+)</name>
        <dbReference type="ChEBI" id="CHEBI:29105"/>
    </cofactor>
</comment>
<evidence type="ECO:0000256" key="4">
    <source>
        <dbReference type="ARBA" id="ARBA00022801"/>
    </source>
</evidence>
<comment type="PTM">
    <text evidence="5">Carbamylation allows a single lysine to coordinate two divalent metal cations.</text>
</comment>
<dbReference type="AlphaFoldDB" id="A0A7T6Z9G0"/>
<dbReference type="Proteomes" id="UP000595349">
    <property type="component" value="Chromosome"/>
</dbReference>
<dbReference type="PANTHER" id="PTHR11647">
    <property type="entry name" value="HYDRANTOINASE/DIHYDROPYRIMIDINASE FAMILY MEMBER"/>
    <property type="match status" value="1"/>
</dbReference>
<dbReference type="Gene3D" id="2.30.40.10">
    <property type="entry name" value="Urease, subunit C, domain 1"/>
    <property type="match status" value="1"/>
</dbReference>
<evidence type="ECO:0000313" key="7">
    <source>
        <dbReference type="EMBL" id="QQK78866.1"/>
    </source>
</evidence>
<name>A0A7T6Z9G0_9BACI</name>
<proteinExistence type="inferred from homology"/>
<dbReference type="KEGG" id="scib:HUG20_02410"/>
<keyword evidence="3" id="KW-0479">Metal-binding</keyword>
<dbReference type="Pfam" id="PF01979">
    <property type="entry name" value="Amidohydro_1"/>
    <property type="match status" value="1"/>
</dbReference>
<dbReference type="InterPro" id="IPR006680">
    <property type="entry name" value="Amidohydro-rel"/>
</dbReference>
<gene>
    <name evidence="7" type="primary">hydA</name>
    <name evidence="7" type="ORF">HUG20_02410</name>
</gene>
<dbReference type="InterPro" id="IPR050378">
    <property type="entry name" value="Metallo-dep_Hydrolases_sf"/>
</dbReference>
<dbReference type="EMBL" id="CP054706">
    <property type="protein sequence ID" value="QQK78866.1"/>
    <property type="molecule type" value="Genomic_DNA"/>
</dbReference>
<evidence type="ECO:0000256" key="1">
    <source>
        <dbReference type="ARBA" id="ARBA00001947"/>
    </source>
</evidence>
<dbReference type="NCBIfam" id="TIGR02033">
    <property type="entry name" value="D-hydantoinase"/>
    <property type="match status" value="1"/>
</dbReference>
<feature type="modified residue" description="N6-carboxylysine" evidence="5">
    <location>
        <position position="146"/>
    </location>
</feature>
<keyword evidence="8" id="KW-1185">Reference proteome</keyword>
<protein>
    <submittedName>
        <fullName evidence="7">Dihydropyrimidinase</fullName>
        <ecNumber evidence="7">3.5.2.2</ecNumber>
    </submittedName>
</protein>
<dbReference type="InterPro" id="IPR011778">
    <property type="entry name" value="Hydantoinase/dihydroPyrase"/>
</dbReference>
<evidence type="ECO:0000313" key="8">
    <source>
        <dbReference type="Proteomes" id="UP000595349"/>
    </source>
</evidence>
<dbReference type="GO" id="GO:0004157">
    <property type="term" value="F:dihydropyrimidinase activity"/>
    <property type="evidence" value="ECO:0007669"/>
    <property type="project" value="UniProtKB-EC"/>
</dbReference>
<evidence type="ECO:0000256" key="3">
    <source>
        <dbReference type="ARBA" id="ARBA00022723"/>
    </source>
</evidence>
<organism evidence="7 8">
    <name type="scientific">Salicibibacter cibi</name>
    <dbReference type="NCBI Taxonomy" id="2743001"/>
    <lineage>
        <taxon>Bacteria</taxon>
        <taxon>Bacillati</taxon>
        <taxon>Bacillota</taxon>
        <taxon>Bacilli</taxon>
        <taxon>Bacillales</taxon>
        <taxon>Bacillaceae</taxon>
        <taxon>Salicibibacter</taxon>
    </lineage>
</organism>
<dbReference type="SUPFAM" id="SSF51556">
    <property type="entry name" value="Metallo-dependent hydrolases"/>
    <property type="match status" value="1"/>
</dbReference>
<dbReference type="RefSeq" id="WP_200087647.1">
    <property type="nucleotide sequence ID" value="NZ_CP054706.1"/>
</dbReference>
<feature type="domain" description="Amidohydrolase-related" evidence="6">
    <location>
        <begin position="50"/>
        <end position="430"/>
    </location>
</feature>